<protein>
    <recommendedName>
        <fullName evidence="2">Dienelactone hydrolase domain-containing protein</fullName>
    </recommendedName>
</protein>
<dbReference type="PANTHER" id="PTHR22946:SF11">
    <property type="entry name" value="DIENELACTONE HYDROLASE DOMAIN-CONTAINING PROTEIN"/>
    <property type="match status" value="1"/>
</dbReference>
<evidence type="ECO:0000259" key="2">
    <source>
        <dbReference type="Pfam" id="PF01738"/>
    </source>
</evidence>
<gene>
    <name evidence="3" type="ORF">CAUJ_LOCUS11243</name>
</gene>
<dbReference type="InterPro" id="IPR050261">
    <property type="entry name" value="FrsA_esterase"/>
</dbReference>
<feature type="chain" id="PRO_5035817038" description="Dienelactone hydrolase domain-containing protein" evidence="1">
    <location>
        <begin position="16"/>
        <end position="262"/>
    </location>
</feature>
<feature type="signal peptide" evidence="1">
    <location>
        <begin position="1"/>
        <end position="15"/>
    </location>
</feature>
<sequence length="262" mass="29140">MRLLFLLGTVVTAAAIIPILPHLLHERTVNYKDSNGNQLEGYLAYPLWVTPNRKAPAVIVFHAFLGRTPFEEDRTRQLAKLGYVAFAADTYGKNGAANTTDGNFAIMNALLGNRTTVLRDRILKAWEYVNTLKFVDKTKIGSIGYCFGGLCTLDLARFNVGLKAAVSFHGTLDDYPGNGTEIDASVQAHHGDIDPFTTNSDQFLEEMRRRNGDWVFERYAHAQHAFAMTFIDSLNIPGASFNPIAANRSWTAMEAFLAEKLF</sequence>
<proteinExistence type="predicted"/>
<name>A0A8S1HHU4_9PELO</name>
<keyword evidence="4" id="KW-1185">Reference proteome</keyword>
<dbReference type="InterPro" id="IPR002925">
    <property type="entry name" value="Dienelactn_hydro"/>
</dbReference>
<organism evidence="3 4">
    <name type="scientific">Caenorhabditis auriculariae</name>
    <dbReference type="NCBI Taxonomy" id="2777116"/>
    <lineage>
        <taxon>Eukaryota</taxon>
        <taxon>Metazoa</taxon>
        <taxon>Ecdysozoa</taxon>
        <taxon>Nematoda</taxon>
        <taxon>Chromadorea</taxon>
        <taxon>Rhabditida</taxon>
        <taxon>Rhabditina</taxon>
        <taxon>Rhabditomorpha</taxon>
        <taxon>Rhabditoidea</taxon>
        <taxon>Rhabditidae</taxon>
        <taxon>Peloderinae</taxon>
        <taxon>Caenorhabditis</taxon>
    </lineage>
</organism>
<accession>A0A8S1HHU4</accession>
<reference evidence="3" key="1">
    <citation type="submission" date="2020-10" db="EMBL/GenBank/DDBJ databases">
        <authorList>
            <person name="Kikuchi T."/>
        </authorList>
    </citation>
    <scope>NUCLEOTIDE SEQUENCE</scope>
    <source>
        <strain evidence="3">NKZ352</strain>
    </source>
</reference>
<dbReference type="Proteomes" id="UP000835052">
    <property type="component" value="Unassembled WGS sequence"/>
</dbReference>
<keyword evidence="1" id="KW-0732">Signal</keyword>
<dbReference type="Gene3D" id="3.40.50.1820">
    <property type="entry name" value="alpha/beta hydrolase"/>
    <property type="match status" value="1"/>
</dbReference>
<dbReference type="SUPFAM" id="SSF53474">
    <property type="entry name" value="alpha/beta-Hydrolases"/>
    <property type="match status" value="1"/>
</dbReference>
<dbReference type="AlphaFoldDB" id="A0A8S1HHU4"/>
<dbReference type="GO" id="GO:0016787">
    <property type="term" value="F:hydrolase activity"/>
    <property type="evidence" value="ECO:0007669"/>
    <property type="project" value="InterPro"/>
</dbReference>
<evidence type="ECO:0000313" key="3">
    <source>
        <dbReference type="EMBL" id="CAD6195324.1"/>
    </source>
</evidence>
<dbReference type="InterPro" id="IPR029058">
    <property type="entry name" value="AB_hydrolase_fold"/>
</dbReference>
<dbReference type="OrthoDB" id="17560at2759"/>
<dbReference type="PANTHER" id="PTHR22946">
    <property type="entry name" value="DIENELACTONE HYDROLASE DOMAIN-CONTAINING PROTEIN-RELATED"/>
    <property type="match status" value="1"/>
</dbReference>
<comment type="caution">
    <text evidence="3">The sequence shown here is derived from an EMBL/GenBank/DDBJ whole genome shotgun (WGS) entry which is preliminary data.</text>
</comment>
<dbReference type="EMBL" id="CAJGYM010000053">
    <property type="protein sequence ID" value="CAD6195324.1"/>
    <property type="molecule type" value="Genomic_DNA"/>
</dbReference>
<evidence type="ECO:0000313" key="4">
    <source>
        <dbReference type="Proteomes" id="UP000835052"/>
    </source>
</evidence>
<evidence type="ECO:0000256" key="1">
    <source>
        <dbReference type="SAM" id="SignalP"/>
    </source>
</evidence>
<feature type="domain" description="Dienelactone hydrolase" evidence="2">
    <location>
        <begin position="40"/>
        <end position="259"/>
    </location>
</feature>
<dbReference type="Pfam" id="PF01738">
    <property type="entry name" value="DLH"/>
    <property type="match status" value="1"/>
</dbReference>